<dbReference type="EMBL" id="BAAAFE010000007">
    <property type="protein sequence ID" value="GAA0864904.1"/>
    <property type="molecule type" value="Genomic_DNA"/>
</dbReference>
<reference evidence="2" key="1">
    <citation type="journal article" date="2019" name="Int. J. Syst. Evol. Microbiol.">
        <title>The Global Catalogue of Microorganisms (GCM) 10K type strain sequencing project: providing services to taxonomists for standard genome sequencing and annotation.</title>
        <authorList>
            <consortium name="The Broad Institute Genomics Platform"/>
            <consortium name="The Broad Institute Genome Sequencing Center for Infectious Disease"/>
            <person name="Wu L."/>
            <person name="Ma J."/>
        </authorList>
    </citation>
    <scope>NUCLEOTIDE SEQUENCE [LARGE SCALE GENOMIC DNA]</scope>
    <source>
        <strain evidence="2">JCM 15910</strain>
    </source>
</reference>
<dbReference type="Proteomes" id="UP001500738">
    <property type="component" value="Unassembled WGS sequence"/>
</dbReference>
<evidence type="ECO:0000313" key="1">
    <source>
        <dbReference type="EMBL" id="GAA0864904.1"/>
    </source>
</evidence>
<comment type="caution">
    <text evidence="1">The sequence shown here is derived from an EMBL/GenBank/DDBJ whole genome shotgun (WGS) entry which is preliminary data.</text>
</comment>
<evidence type="ECO:0000313" key="2">
    <source>
        <dbReference type="Proteomes" id="UP001500738"/>
    </source>
</evidence>
<organism evidence="1 2">
    <name type="scientific">Sphingopyxis soli</name>
    <dbReference type="NCBI Taxonomy" id="592051"/>
    <lineage>
        <taxon>Bacteria</taxon>
        <taxon>Pseudomonadati</taxon>
        <taxon>Pseudomonadota</taxon>
        <taxon>Alphaproteobacteria</taxon>
        <taxon>Sphingomonadales</taxon>
        <taxon>Sphingomonadaceae</taxon>
        <taxon>Sphingopyxis</taxon>
    </lineage>
</organism>
<sequence>MRAVKDAAAAYAGNLAGGLQAQEQVHHVSAPIDDRGVNHLPIPGIPRVHCRCEDADGQIERSTPNIAYQAWRRHWRFTGMPSIPKGS</sequence>
<gene>
    <name evidence="1" type="ORF">GCM10009115_21370</name>
</gene>
<protein>
    <submittedName>
        <fullName evidence="1">Uncharacterized protein</fullName>
    </submittedName>
</protein>
<keyword evidence="2" id="KW-1185">Reference proteome</keyword>
<accession>A0ABP3XH05</accession>
<proteinExistence type="predicted"/>
<name>A0ABP3XH05_9SPHN</name>